<dbReference type="GO" id="GO:0001080">
    <property type="term" value="P:nitrogen catabolite activation of transcription from RNA polymerase II promoter"/>
    <property type="evidence" value="ECO:0007669"/>
    <property type="project" value="TreeGrafter"/>
</dbReference>
<dbReference type="PROSITE" id="PS50048">
    <property type="entry name" value="ZN2_CY6_FUNGAL_2"/>
    <property type="match status" value="1"/>
</dbReference>
<dbReference type="PANTHER" id="PTHR31668:SF4">
    <property type="entry name" value="TRANSCRIPTIONAL ACTIVATOR PROTEIN DAL81"/>
    <property type="match status" value="1"/>
</dbReference>
<dbReference type="EMBL" id="VIBQ01000075">
    <property type="protein sequence ID" value="KAB8621891.1"/>
    <property type="molecule type" value="Genomic_DNA"/>
</dbReference>
<comment type="caution">
    <text evidence="4">The sequence shown here is derived from an EMBL/GenBank/DDBJ whole genome shotgun (WGS) entry which is preliminary data.</text>
</comment>
<keyword evidence="5" id="KW-1185">Reference proteome</keyword>
<dbReference type="Gene3D" id="4.10.240.10">
    <property type="entry name" value="Zn(2)-C6 fungal-type DNA-binding domain"/>
    <property type="match status" value="1"/>
</dbReference>
<proteinExistence type="predicted"/>
<dbReference type="InterPro" id="IPR050797">
    <property type="entry name" value="Carb_Metab_Trans_Reg"/>
</dbReference>
<keyword evidence="1" id="KW-0539">Nucleus</keyword>
<gene>
    <name evidence="4" type="ORF">FH972_026002</name>
</gene>
<dbReference type="OrthoDB" id="2264294at2759"/>
<dbReference type="PROSITE" id="PS00463">
    <property type="entry name" value="ZN2_CY6_FUNGAL_1"/>
    <property type="match status" value="1"/>
</dbReference>
<feature type="compositionally biased region" description="Basic and acidic residues" evidence="2">
    <location>
        <begin position="93"/>
        <end position="102"/>
    </location>
</feature>
<feature type="region of interest" description="Disordered" evidence="2">
    <location>
        <begin position="1"/>
        <end position="49"/>
    </location>
</feature>
<name>A0A5N6L3M9_9ROSI</name>
<feature type="region of interest" description="Disordered" evidence="2">
    <location>
        <begin position="86"/>
        <end position="106"/>
    </location>
</feature>
<protein>
    <recommendedName>
        <fullName evidence="3">Zn(2)-C6 fungal-type domain-containing protein</fullName>
    </recommendedName>
</protein>
<dbReference type="InterPro" id="IPR036864">
    <property type="entry name" value="Zn2-C6_fun-type_DNA-bd_sf"/>
</dbReference>
<accession>A0A5N6L3M9</accession>
<dbReference type="SMART" id="SM00066">
    <property type="entry name" value="GAL4"/>
    <property type="match status" value="1"/>
</dbReference>
<dbReference type="InterPro" id="IPR001138">
    <property type="entry name" value="Zn2Cys6_DnaBD"/>
</dbReference>
<evidence type="ECO:0000313" key="4">
    <source>
        <dbReference type="EMBL" id="KAB8621891.1"/>
    </source>
</evidence>
<reference evidence="4 5" key="1">
    <citation type="submission" date="2019-06" db="EMBL/GenBank/DDBJ databases">
        <title>A chromosomal-level reference genome of Carpinus fangiana (Coryloideae, Betulaceae).</title>
        <authorList>
            <person name="Yang X."/>
            <person name="Wang Z."/>
            <person name="Zhang L."/>
            <person name="Hao G."/>
            <person name="Liu J."/>
            <person name="Yang Y."/>
        </authorList>
    </citation>
    <scope>NUCLEOTIDE SEQUENCE [LARGE SCALE GENOMIC DNA]</scope>
    <source>
        <strain evidence="4">Cfa_2016G</strain>
        <tissue evidence="4">Leaf</tissue>
    </source>
</reference>
<evidence type="ECO:0000256" key="1">
    <source>
        <dbReference type="ARBA" id="ARBA00023242"/>
    </source>
</evidence>
<evidence type="ECO:0000256" key="2">
    <source>
        <dbReference type="SAM" id="MobiDB-lite"/>
    </source>
</evidence>
<dbReference type="GO" id="GO:0005634">
    <property type="term" value="C:nucleus"/>
    <property type="evidence" value="ECO:0007669"/>
    <property type="project" value="TreeGrafter"/>
</dbReference>
<sequence length="455" mass="50518">MLPSDLPNSPPSTISRPGTSSTTASSLVSHSQKPTLASTTARGSRKDRPCDACRRRKTRCVTQEGYSACGFCKLHSKECTYLEKPAPRKRKAKGEPATDRPRQTRRIQTAATPRTCDLFKGERIGHGSDQALLTPVSDVNLDWWPKGDAIDHADFDQLAEFGEELRPDVGLDFAVSMAWRIPQSQRGDPKSEAIARYLWETWATLLRKQAVDVLPDPTSSALRSVYDVSAAMHERDGLPDVEFASDATVFQHMTSLTKVLAKLLEVFPTASEMPASSDALQDPTRTALTKAKPIQIALKEWFAALPAELRMDHSDTSNDGLSAKPSLNLSYYALEVHLHTRIISSISPITTPAELTAICRHAAKSRLLSAMDFVNRLRPMQLQSSAWHRTAAANFAAIGSFADLLRRSAQDIEEGQWYEQRLREFRWTLGVSARNATWLSPVVGLVDEMLEQPFF</sequence>
<dbReference type="PANTHER" id="PTHR31668">
    <property type="entry name" value="GLUCOSE TRANSPORT TRANSCRIPTION REGULATOR RGT1-RELATED-RELATED"/>
    <property type="match status" value="1"/>
</dbReference>
<evidence type="ECO:0000313" key="5">
    <source>
        <dbReference type="Proteomes" id="UP000327013"/>
    </source>
</evidence>
<evidence type="ECO:0000259" key="3">
    <source>
        <dbReference type="PROSITE" id="PS50048"/>
    </source>
</evidence>
<organism evidence="4 5">
    <name type="scientific">Carpinus fangiana</name>
    <dbReference type="NCBI Taxonomy" id="176857"/>
    <lineage>
        <taxon>Eukaryota</taxon>
        <taxon>Viridiplantae</taxon>
        <taxon>Streptophyta</taxon>
        <taxon>Embryophyta</taxon>
        <taxon>Tracheophyta</taxon>
        <taxon>Spermatophyta</taxon>
        <taxon>Magnoliopsida</taxon>
        <taxon>eudicotyledons</taxon>
        <taxon>Gunneridae</taxon>
        <taxon>Pentapetalae</taxon>
        <taxon>rosids</taxon>
        <taxon>fabids</taxon>
        <taxon>Fagales</taxon>
        <taxon>Betulaceae</taxon>
        <taxon>Carpinus</taxon>
    </lineage>
</organism>
<dbReference type="CDD" id="cd12148">
    <property type="entry name" value="fungal_TF_MHR"/>
    <property type="match status" value="1"/>
</dbReference>
<feature type="domain" description="Zn(2)-C6 fungal-type" evidence="3">
    <location>
        <begin position="49"/>
        <end position="81"/>
    </location>
</feature>
<dbReference type="Pfam" id="PF00172">
    <property type="entry name" value="Zn_clus"/>
    <property type="match status" value="1"/>
</dbReference>
<dbReference type="GO" id="GO:0008270">
    <property type="term" value="F:zinc ion binding"/>
    <property type="evidence" value="ECO:0007669"/>
    <property type="project" value="InterPro"/>
</dbReference>
<feature type="compositionally biased region" description="Low complexity" evidence="2">
    <location>
        <begin position="19"/>
        <end position="31"/>
    </location>
</feature>
<dbReference type="AlphaFoldDB" id="A0A5N6L3M9"/>
<dbReference type="GO" id="GO:0000981">
    <property type="term" value="F:DNA-binding transcription factor activity, RNA polymerase II-specific"/>
    <property type="evidence" value="ECO:0007669"/>
    <property type="project" value="InterPro"/>
</dbReference>
<dbReference type="CDD" id="cd00067">
    <property type="entry name" value="GAL4"/>
    <property type="match status" value="1"/>
</dbReference>
<dbReference type="Proteomes" id="UP000327013">
    <property type="component" value="Unassembled WGS sequence"/>
</dbReference>
<feature type="compositionally biased region" description="Polar residues" evidence="2">
    <location>
        <begin position="32"/>
        <end position="42"/>
    </location>
</feature>
<dbReference type="SUPFAM" id="SSF57701">
    <property type="entry name" value="Zn2/Cys6 DNA-binding domain"/>
    <property type="match status" value="1"/>
</dbReference>